<evidence type="ECO:0000256" key="1">
    <source>
        <dbReference type="SAM" id="Phobius"/>
    </source>
</evidence>
<feature type="transmembrane region" description="Helical" evidence="1">
    <location>
        <begin position="117"/>
        <end position="135"/>
    </location>
</feature>
<keyword evidence="1" id="KW-0472">Membrane</keyword>
<dbReference type="AlphaFoldDB" id="A0A6A0BBL6"/>
<keyword evidence="1" id="KW-0812">Transmembrane</keyword>
<feature type="transmembrane region" description="Helical" evidence="1">
    <location>
        <begin position="36"/>
        <end position="52"/>
    </location>
</feature>
<keyword evidence="3" id="KW-1185">Reference proteome</keyword>
<dbReference type="RefSeq" id="WP_172207596.1">
    <property type="nucleotide sequence ID" value="NZ_BLLI01000007.1"/>
</dbReference>
<accession>A0A6A0BBL6</accession>
<organism evidence="2 3">
    <name type="scientific">Pseudolactococcus hodotermopsidis</name>
    <dbReference type="NCBI Taxonomy" id="2709157"/>
    <lineage>
        <taxon>Bacteria</taxon>
        <taxon>Bacillati</taxon>
        <taxon>Bacillota</taxon>
        <taxon>Bacilli</taxon>
        <taxon>Lactobacillales</taxon>
        <taxon>Streptococcaceae</taxon>
        <taxon>Pseudolactococcus</taxon>
    </lineage>
</organism>
<evidence type="ECO:0008006" key="4">
    <source>
        <dbReference type="Google" id="ProtNLM"/>
    </source>
</evidence>
<protein>
    <recommendedName>
        <fullName evidence="4">Peptidase M50 domain-containing protein</fullName>
    </recommendedName>
</protein>
<dbReference type="EMBL" id="BLLI01000007">
    <property type="protein sequence ID" value="GFH41861.1"/>
    <property type="molecule type" value="Genomic_DNA"/>
</dbReference>
<evidence type="ECO:0000313" key="3">
    <source>
        <dbReference type="Proteomes" id="UP000480303"/>
    </source>
</evidence>
<name>A0A6A0BBL6_9LACT</name>
<keyword evidence="1" id="KW-1133">Transmembrane helix</keyword>
<proteinExistence type="predicted"/>
<dbReference type="Proteomes" id="UP000480303">
    <property type="component" value="Unassembled WGS sequence"/>
</dbReference>
<feature type="transmembrane region" description="Helical" evidence="1">
    <location>
        <begin position="6"/>
        <end position="29"/>
    </location>
</feature>
<evidence type="ECO:0000313" key="2">
    <source>
        <dbReference type="EMBL" id="GFH41861.1"/>
    </source>
</evidence>
<reference evidence="2 3" key="1">
    <citation type="submission" date="2020-02" db="EMBL/GenBank/DDBJ databases">
        <title>Draft genome sequence of Lactococcus sp. Hs30E4-3.</title>
        <authorList>
            <person name="Noda S."/>
            <person name="Yuki M."/>
            <person name="Ohkuma M."/>
        </authorList>
    </citation>
    <scope>NUCLEOTIDE SEQUENCE [LARGE SCALE GENOMIC DNA]</scope>
    <source>
        <strain evidence="2 3">Hs30E4-3</strain>
    </source>
</reference>
<gene>
    <name evidence="2" type="ORF">Hs30E_04120</name>
</gene>
<feature type="transmembrane region" description="Helical" evidence="1">
    <location>
        <begin position="64"/>
        <end position="80"/>
    </location>
</feature>
<feature type="transmembrane region" description="Helical" evidence="1">
    <location>
        <begin position="141"/>
        <end position="162"/>
    </location>
</feature>
<comment type="caution">
    <text evidence="2">The sequence shown here is derived from an EMBL/GenBank/DDBJ whole genome shotgun (WGS) entry which is preliminary data.</text>
</comment>
<sequence>MKKYIKLIYALLYFFACGILGAFLMVLIITKKINPFIFVIVLVLSYVLQLIIHEAGHAFLGRMSGYWLLSFRIFSFMWVWNERGKVSLKREKVAGTLGQCLMIPPDYSENNFPCKRYLLGGVLANLIVSLLGLILSFLVPYIAIFSTVGFLCALLNGIPYGFNDGMNVKLLSKYPKNRYFLFLQLAINYQFTQGKNYSDFPASYFKVFSDNDGLIRSHFTDYQIILNAAKALEMLDFEHETVIL</sequence>